<evidence type="ECO:0000313" key="2">
    <source>
        <dbReference type="EMBL" id="GFO21820.1"/>
    </source>
</evidence>
<protein>
    <submittedName>
        <fullName evidence="2">Upf0585 protein c16orf13-like protein</fullName>
    </submittedName>
</protein>
<keyword evidence="3" id="KW-1185">Reference proteome</keyword>
<gene>
    <name evidence="2" type="ORF">PoB_004832500</name>
</gene>
<dbReference type="PANTHER" id="PTHR20974:SF0">
    <property type="entry name" value="UPF0585 PROTEIN CG18661"/>
    <property type="match status" value="1"/>
</dbReference>
<evidence type="ECO:0000313" key="3">
    <source>
        <dbReference type="Proteomes" id="UP000735302"/>
    </source>
</evidence>
<dbReference type="EMBL" id="BLXT01005284">
    <property type="protein sequence ID" value="GFO21820.1"/>
    <property type="molecule type" value="Genomic_DNA"/>
</dbReference>
<dbReference type="AlphaFoldDB" id="A0AAV4BMQ1"/>
<sequence length="204" mass="22712">MSIAGAAERNKQPILDVLTKYIPLKSSFVLEIASGTGQHICHFAPKFPDTRWQPSDMDSASLKSIQAHIENKDLKNVLPPLQVDITKPIAQWASPDVTPGSCDLVLNVNMVHISPWEAAVGLFKTAGTLLKPGGYLFMYGPFKVNGILVPDSNVQFDQHLRSRDSRWGIRDIADLDKLAEENNLKRENMVDMPANNKCTIYKKN</sequence>
<dbReference type="Gene3D" id="3.40.50.150">
    <property type="entry name" value="Vaccinia Virus protein VP39"/>
    <property type="match status" value="1"/>
</dbReference>
<dbReference type="CDD" id="cd02440">
    <property type="entry name" value="AdoMet_MTases"/>
    <property type="match status" value="1"/>
</dbReference>
<accession>A0AAV4BMQ1</accession>
<dbReference type="Proteomes" id="UP000735302">
    <property type="component" value="Unassembled WGS sequence"/>
</dbReference>
<organism evidence="2 3">
    <name type="scientific">Plakobranchus ocellatus</name>
    <dbReference type="NCBI Taxonomy" id="259542"/>
    <lineage>
        <taxon>Eukaryota</taxon>
        <taxon>Metazoa</taxon>
        <taxon>Spiralia</taxon>
        <taxon>Lophotrochozoa</taxon>
        <taxon>Mollusca</taxon>
        <taxon>Gastropoda</taxon>
        <taxon>Heterobranchia</taxon>
        <taxon>Euthyneura</taxon>
        <taxon>Panpulmonata</taxon>
        <taxon>Sacoglossa</taxon>
        <taxon>Placobranchoidea</taxon>
        <taxon>Plakobranchidae</taxon>
        <taxon>Plakobranchus</taxon>
    </lineage>
</organism>
<evidence type="ECO:0000256" key="1">
    <source>
        <dbReference type="ARBA" id="ARBA00008308"/>
    </source>
</evidence>
<dbReference type="SUPFAM" id="SSF53335">
    <property type="entry name" value="S-adenosyl-L-methionine-dependent methyltransferases"/>
    <property type="match status" value="1"/>
</dbReference>
<reference evidence="2 3" key="1">
    <citation type="journal article" date="2021" name="Elife">
        <title>Chloroplast acquisition without the gene transfer in kleptoplastic sea slugs, Plakobranchus ocellatus.</title>
        <authorList>
            <person name="Maeda T."/>
            <person name="Takahashi S."/>
            <person name="Yoshida T."/>
            <person name="Shimamura S."/>
            <person name="Takaki Y."/>
            <person name="Nagai Y."/>
            <person name="Toyoda A."/>
            <person name="Suzuki Y."/>
            <person name="Arimoto A."/>
            <person name="Ishii H."/>
            <person name="Satoh N."/>
            <person name="Nishiyama T."/>
            <person name="Hasebe M."/>
            <person name="Maruyama T."/>
            <person name="Minagawa J."/>
            <person name="Obokata J."/>
            <person name="Shigenobu S."/>
        </authorList>
    </citation>
    <scope>NUCLEOTIDE SEQUENCE [LARGE SCALE GENOMIC DNA]</scope>
</reference>
<dbReference type="InterPro" id="IPR029063">
    <property type="entry name" value="SAM-dependent_MTases_sf"/>
</dbReference>
<name>A0AAV4BMQ1_9GAST</name>
<dbReference type="Pfam" id="PF06080">
    <property type="entry name" value="DUF938"/>
    <property type="match status" value="1"/>
</dbReference>
<comment type="caution">
    <text evidence="2">The sequence shown here is derived from an EMBL/GenBank/DDBJ whole genome shotgun (WGS) entry which is preliminary data.</text>
</comment>
<dbReference type="PANTHER" id="PTHR20974">
    <property type="entry name" value="UPF0585 PROTEIN CG18661"/>
    <property type="match status" value="1"/>
</dbReference>
<dbReference type="InterPro" id="IPR010342">
    <property type="entry name" value="DUF938"/>
</dbReference>
<comment type="similarity">
    <text evidence="1">Belongs to the UPF0585 family.</text>
</comment>
<proteinExistence type="inferred from homology"/>